<dbReference type="RefSeq" id="WP_214037531.1">
    <property type="nucleotide sequence ID" value="NZ_JAGJWT010000002.1"/>
</dbReference>
<reference evidence="1" key="1">
    <citation type="submission" date="2021-04" db="EMBL/GenBank/DDBJ databases">
        <title>Genomic characterization of endocarditis-associated Neisseria elongata subsp. nitroreducens.</title>
        <authorList>
            <person name="Schorner M."/>
            <person name="Passarelli-Araujo H."/>
            <person name="Scheffer M."/>
            <person name="Barazzetti F."/>
            <person name="Martins J."/>
            <person name="Machado H."/>
            <person name="Palmeiro J."/>
            <person name="Bazzo M."/>
        </authorList>
    </citation>
    <scope>NUCLEOTIDE SEQUENCE</scope>
    <source>
        <strain evidence="1">Nel_M001</strain>
    </source>
</reference>
<dbReference type="Proteomes" id="UP000708805">
    <property type="component" value="Unassembled WGS sequence"/>
</dbReference>
<dbReference type="Pfam" id="PF05125">
    <property type="entry name" value="Phage_cap_P2"/>
    <property type="match status" value="1"/>
</dbReference>
<dbReference type="InterPro" id="IPR006441">
    <property type="entry name" value="Phage_P2_GpN"/>
</dbReference>
<proteinExistence type="predicted"/>
<organism evidence="1 2">
    <name type="scientific">Neisseria elongata subsp. nitroreducens</name>
    <dbReference type="NCBI Taxonomy" id="90367"/>
    <lineage>
        <taxon>Bacteria</taxon>
        <taxon>Pseudomonadati</taxon>
        <taxon>Pseudomonadota</taxon>
        <taxon>Betaproteobacteria</taxon>
        <taxon>Neisseriales</taxon>
        <taxon>Neisseriaceae</taxon>
        <taxon>Neisseria</taxon>
    </lineage>
</organism>
<protein>
    <submittedName>
        <fullName evidence="1">P2 family phage major capsid protein</fullName>
    </submittedName>
</protein>
<evidence type="ECO:0000313" key="2">
    <source>
        <dbReference type="Proteomes" id="UP000708805"/>
    </source>
</evidence>
<dbReference type="EMBL" id="JAGJWT010000002">
    <property type="protein sequence ID" value="MBS9340098.1"/>
    <property type="molecule type" value="Genomic_DNA"/>
</dbReference>
<evidence type="ECO:0000313" key="1">
    <source>
        <dbReference type="EMBL" id="MBS9340098.1"/>
    </source>
</evidence>
<accession>A0A9X1CZ56</accession>
<gene>
    <name evidence="1" type="ORF">J8641_04540</name>
</gene>
<dbReference type="AlphaFoldDB" id="A0A9X1CZ56"/>
<comment type="caution">
    <text evidence="1">The sequence shown here is derived from an EMBL/GenBank/DDBJ whole genome shotgun (WGS) entry which is preliminary data.</text>
</comment>
<name>A0A9X1CZ56_NEIEL</name>
<sequence>MPKSAHLTAALAAAVDAIAQANQVNADDVRNGFAVQPAIAQKMYDEIALNSGLLGKISIVGKTEQVGELVGLSTGLIGSTAKTADPGVERKPRSIHNLTGRKYTLLQTNFDTALRYEEIDAWAYQAPDFAKRINAKIAESVALSLIAIGMNGKTRADNSDFAANPLLQDVAKGWLQKMREENPSRVLGWQSGQVGVAKKEVKYGAAADAAYKNLDAVVTDVLNELIDERFADRTDFVVIASRRTVGDKYLRIINTAADKATELEAAGGLSKERTLGGLPVVYVPHMPQDTLLITPLKNLSIYYQTGAERRTLIDNPKKDQIESYLSKNIDFNIEEYGAAALVENLKAAD</sequence>